<evidence type="ECO:0000313" key="1">
    <source>
        <dbReference type="EMBL" id="THC92020.1"/>
    </source>
</evidence>
<name>A0A4S3JAH1_9EURO</name>
<evidence type="ECO:0000313" key="2">
    <source>
        <dbReference type="Proteomes" id="UP000308092"/>
    </source>
</evidence>
<organism evidence="1 2">
    <name type="scientific">Aspergillus tanneri</name>
    <dbReference type="NCBI Taxonomy" id="1220188"/>
    <lineage>
        <taxon>Eukaryota</taxon>
        <taxon>Fungi</taxon>
        <taxon>Dikarya</taxon>
        <taxon>Ascomycota</taxon>
        <taxon>Pezizomycotina</taxon>
        <taxon>Eurotiomycetes</taxon>
        <taxon>Eurotiomycetidae</taxon>
        <taxon>Eurotiales</taxon>
        <taxon>Aspergillaceae</taxon>
        <taxon>Aspergillus</taxon>
        <taxon>Aspergillus subgen. Circumdati</taxon>
    </lineage>
</organism>
<reference evidence="1 2" key="1">
    <citation type="submission" date="2019-03" db="EMBL/GenBank/DDBJ databases">
        <title>The genome sequence of a newly discovered highly antifungal drug resistant Aspergillus species, Aspergillus tanneri NIH 1004.</title>
        <authorList>
            <person name="Mounaud S."/>
            <person name="Singh I."/>
            <person name="Joardar V."/>
            <person name="Pakala S."/>
            <person name="Pakala S."/>
            <person name="Venepally P."/>
            <person name="Hoover J."/>
            <person name="Nierman W."/>
            <person name="Chung J."/>
            <person name="Losada L."/>
        </authorList>
    </citation>
    <scope>NUCLEOTIDE SEQUENCE [LARGE SCALE GENOMIC DNA]</scope>
    <source>
        <strain evidence="1 2">NIH1004</strain>
    </source>
</reference>
<dbReference type="Proteomes" id="UP000308092">
    <property type="component" value="Unassembled WGS sequence"/>
</dbReference>
<comment type="caution">
    <text evidence="1">The sequence shown here is derived from an EMBL/GenBank/DDBJ whole genome shotgun (WGS) entry which is preliminary data.</text>
</comment>
<keyword evidence="2" id="KW-1185">Reference proteome</keyword>
<dbReference type="VEuPathDB" id="FungiDB:EYZ11_008519"/>
<protein>
    <submittedName>
        <fullName evidence="1">Uncharacterized protein</fullName>
    </submittedName>
</protein>
<dbReference type="EMBL" id="SOSA01000365">
    <property type="protein sequence ID" value="THC92020.1"/>
    <property type="molecule type" value="Genomic_DNA"/>
</dbReference>
<proteinExistence type="predicted"/>
<accession>A0A4S3JAH1</accession>
<gene>
    <name evidence="1" type="ORF">EYZ11_008519</name>
</gene>
<dbReference type="AlphaFoldDB" id="A0A4S3JAH1"/>
<sequence length="100" mass="10693">MGLTKILKAINVPVVIVAFLGPIDNVAKKSIQNQLPIACLDAGRQIRGLSMFTGEGVEDDDTVYDGSVTILVSFGTDLIVTRYIIASVAQLLENVGIMRS</sequence>